<dbReference type="GO" id="GO:0004126">
    <property type="term" value="F:cytidine deaminase activity"/>
    <property type="evidence" value="ECO:0007669"/>
    <property type="project" value="UniProtKB-UniRule"/>
</dbReference>
<comment type="cofactor">
    <cofactor evidence="1 14 15">
        <name>Zn(2+)</name>
        <dbReference type="ChEBI" id="CHEBI:29105"/>
    </cofactor>
</comment>
<dbReference type="PANTHER" id="PTHR11644">
    <property type="entry name" value="CYTIDINE DEAMINASE"/>
    <property type="match status" value="1"/>
</dbReference>
<dbReference type="PANTHER" id="PTHR11644:SF2">
    <property type="entry name" value="CYTIDINE DEAMINASE"/>
    <property type="match status" value="1"/>
</dbReference>
<evidence type="ECO:0000256" key="10">
    <source>
        <dbReference type="ARBA" id="ARBA00049252"/>
    </source>
</evidence>
<name>A0A839RU82_9ACTN</name>
<feature type="binding site" evidence="14">
    <location>
        <position position="91"/>
    </location>
    <ligand>
        <name>Zn(2+)</name>
        <dbReference type="ChEBI" id="CHEBI:29105"/>
        <note>catalytic</note>
    </ligand>
</feature>
<keyword evidence="18" id="KW-1185">Reference proteome</keyword>
<dbReference type="NCBIfam" id="NF004064">
    <property type="entry name" value="PRK05578.1"/>
    <property type="match status" value="1"/>
</dbReference>
<comment type="function">
    <text evidence="2 15">This enzyme scavenges exogenous and endogenous cytidine and 2'-deoxycytidine for UMP synthesis.</text>
</comment>
<keyword evidence="7 15" id="KW-0378">Hydrolase</keyword>
<dbReference type="Proteomes" id="UP000567922">
    <property type="component" value="Unassembled WGS sequence"/>
</dbReference>
<comment type="function">
    <text evidence="12">Recycles cytidine and 2-deoxycytidine for uridine and 2-deoxyuridine synthesis, respectively. Catalyzes the hydrolytic deamination of cytidine and 2-deoxycytidine to form, respectively, uridine and 2-deoxyuridine.</text>
</comment>
<comment type="caution">
    <text evidence="17">The sequence shown here is derived from an EMBL/GenBank/DDBJ whole genome shotgun (WGS) entry which is preliminary data.</text>
</comment>
<gene>
    <name evidence="17" type="ORF">FHU29_004274</name>
</gene>
<protein>
    <recommendedName>
        <fullName evidence="5 15">Cytidine deaminase</fullName>
        <ecNumber evidence="4 15">3.5.4.5</ecNumber>
    </recommendedName>
    <alternativeName>
        <fullName evidence="9 15">Cytidine aminohydrolase</fullName>
    </alternativeName>
</protein>
<accession>A0A839RU82</accession>
<evidence type="ECO:0000256" key="4">
    <source>
        <dbReference type="ARBA" id="ARBA00012783"/>
    </source>
</evidence>
<evidence type="ECO:0000259" key="16">
    <source>
        <dbReference type="PROSITE" id="PS51747"/>
    </source>
</evidence>
<evidence type="ECO:0000256" key="3">
    <source>
        <dbReference type="ARBA" id="ARBA00006576"/>
    </source>
</evidence>
<dbReference type="Gene3D" id="3.40.140.10">
    <property type="entry name" value="Cytidine Deaminase, domain 2"/>
    <property type="match status" value="1"/>
</dbReference>
<evidence type="ECO:0000256" key="8">
    <source>
        <dbReference type="ARBA" id="ARBA00022833"/>
    </source>
</evidence>
<feature type="domain" description="CMP/dCMP-type deaminase" evidence="16">
    <location>
        <begin position="6"/>
        <end position="128"/>
    </location>
</feature>
<dbReference type="EC" id="3.5.4.5" evidence="4 15"/>
<dbReference type="InterPro" id="IPR006262">
    <property type="entry name" value="Cyt_deam_tetra"/>
</dbReference>
<evidence type="ECO:0000256" key="12">
    <source>
        <dbReference type="ARBA" id="ARBA00056327"/>
    </source>
</evidence>
<evidence type="ECO:0000256" key="13">
    <source>
        <dbReference type="PIRSR" id="PIRSR606262-1"/>
    </source>
</evidence>
<dbReference type="GO" id="GO:0008270">
    <property type="term" value="F:zinc ion binding"/>
    <property type="evidence" value="ECO:0007669"/>
    <property type="project" value="UniProtKB-UniRule"/>
</dbReference>
<evidence type="ECO:0000256" key="5">
    <source>
        <dbReference type="ARBA" id="ARBA00018266"/>
    </source>
</evidence>
<proteinExistence type="inferred from homology"/>
<dbReference type="FunFam" id="3.40.140.10:FF:000008">
    <property type="entry name" value="Cytidine deaminase"/>
    <property type="match status" value="1"/>
</dbReference>
<dbReference type="PROSITE" id="PS51747">
    <property type="entry name" value="CYT_DCMP_DEAMINASES_2"/>
    <property type="match status" value="1"/>
</dbReference>
<dbReference type="EMBL" id="JACHWS010000004">
    <property type="protein sequence ID" value="MBB3039786.1"/>
    <property type="molecule type" value="Genomic_DNA"/>
</dbReference>
<feature type="active site" description="Proton donor" evidence="13">
    <location>
        <position position="60"/>
    </location>
</feature>
<comment type="catalytic activity">
    <reaction evidence="11 15">
        <text>cytidine + H2O + H(+) = uridine + NH4(+)</text>
        <dbReference type="Rhea" id="RHEA:16069"/>
        <dbReference type="ChEBI" id="CHEBI:15377"/>
        <dbReference type="ChEBI" id="CHEBI:15378"/>
        <dbReference type="ChEBI" id="CHEBI:16704"/>
        <dbReference type="ChEBI" id="CHEBI:17562"/>
        <dbReference type="ChEBI" id="CHEBI:28938"/>
        <dbReference type="EC" id="3.5.4.5"/>
    </reaction>
</comment>
<evidence type="ECO:0000256" key="9">
    <source>
        <dbReference type="ARBA" id="ARBA00032005"/>
    </source>
</evidence>
<evidence type="ECO:0000256" key="7">
    <source>
        <dbReference type="ARBA" id="ARBA00022801"/>
    </source>
</evidence>
<comment type="catalytic activity">
    <reaction evidence="10 15">
        <text>2'-deoxycytidine + H2O + H(+) = 2'-deoxyuridine + NH4(+)</text>
        <dbReference type="Rhea" id="RHEA:13433"/>
        <dbReference type="ChEBI" id="CHEBI:15377"/>
        <dbReference type="ChEBI" id="CHEBI:15378"/>
        <dbReference type="ChEBI" id="CHEBI:15698"/>
        <dbReference type="ChEBI" id="CHEBI:16450"/>
        <dbReference type="ChEBI" id="CHEBI:28938"/>
        <dbReference type="EC" id="3.5.4.5"/>
    </reaction>
</comment>
<evidence type="ECO:0000256" key="1">
    <source>
        <dbReference type="ARBA" id="ARBA00001947"/>
    </source>
</evidence>
<comment type="similarity">
    <text evidence="3 15">Belongs to the cytidine and deoxycytidylate deaminase family.</text>
</comment>
<dbReference type="NCBIfam" id="TIGR01354">
    <property type="entry name" value="cyt_deam_tetra"/>
    <property type="match status" value="1"/>
</dbReference>
<dbReference type="CDD" id="cd01283">
    <property type="entry name" value="cytidine_deaminase"/>
    <property type="match status" value="1"/>
</dbReference>
<dbReference type="Pfam" id="PF00383">
    <property type="entry name" value="dCMP_cyt_deam_1"/>
    <property type="match status" value="1"/>
</dbReference>
<dbReference type="GO" id="GO:0005829">
    <property type="term" value="C:cytosol"/>
    <property type="evidence" value="ECO:0007669"/>
    <property type="project" value="TreeGrafter"/>
</dbReference>
<evidence type="ECO:0000256" key="6">
    <source>
        <dbReference type="ARBA" id="ARBA00022723"/>
    </source>
</evidence>
<evidence type="ECO:0000256" key="11">
    <source>
        <dbReference type="ARBA" id="ARBA00049558"/>
    </source>
</evidence>
<dbReference type="InterPro" id="IPR016193">
    <property type="entry name" value="Cytidine_deaminase-like"/>
</dbReference>
<dbReference type="InterPro" id="IPR050202">
    <property type="entry name" value="Cyt/Deoxycyt_deaminase"/>
</dbReference>
<sequence>MKLEEIDWKSLHKRAKQVMSTAYAPYSHFPVGAAAVTTDGRYLSGCNVENLSFGLTLCAECSVVSMLHSTGGGRLRALVCVDSRGEILMPCGRCRQVLYEHGGPDMLISSANGPVPLGALLPAAFGPDDYAAGREQP</sequence>
<evidence type="ECO:0000313" key="17">
    <source>
        <dbReference type="EMBL" id="MBB3039786.1"/>
    </source>
</evidence>
<dbReference type="InterPro" id="IPR002125">
    <property type="entry name" value="CMP_dCMP_dom"/>
</dbReference>
<dbReference type="GO" id="GO:0072527">
    <property type="term" value="P:pyrimidine-containing compound metabolic process"/>
    <property type="evidence" value="ECO:0007669"/>
    <property type="project" value="UniProtKB-ARBA"/>
</dbReference>
<keyword evidence="8 14" id="KW-0862">Zinc</keyword>
<feature type="binding site" evidence="14">
    <location>
        <position position="58"/>
    </location>
    <ligand>
        <name>Zn(2+)</name>
        <dbReference type="ChEBI" id="CHEBI:29105"/>
        <note>catalytic</note>
    </ligand>
</feature>
<reference evidence="17 18" key="1">
    <citation type="submission" date="2020-08" db="EMBL/GenBank/DDBJ databases">
        <title>Sequencing the genomes of 1000 actinobacteria strains.</title>
        <authorList>
            <person name="Klenk H.-P."/>
        </authorList>
    </citation>
    <scope>NUCLEOTIDE SEQUENCE [LARGE SCALE GENOMIC DNA]</scope>
    <source>
        <strain evidence="17 18">DSM 45258</strain>
    </source>
</reference>
<dbReference type="AlphaFoldDB" id="A0A839RU82"/>
<organism evidence="17 18">
    <name type="scientific">Hoyosella altamirensis</name>
    <dbReference type="NCBI Taxonomy" id="616997"/>
    <lineage>
        <taxon>Bacteria</taxon>
        <taxon>Bacillati</taxon>
        <taxon>Actinomycetota</taxon>
        <taxon>Actinomycetes</taxon>
        <taxon>Mycobacteriales</taxon>
        <taxon>Hoyosellaceae</taxon>
        <taxon>Hoyosella</taxon>
    </lineage>
</organism>
<evidence type="ECO:0000313" key="18">
    <source>
        <dbReference type="Proteomes" id="UP000567922"/>
    </source>
</evidence>
<dbReference type="SUPFAM" id="SSF53927">
    <property type="entry name" value="Cytidine deaminase-like"/>
    <property type="match status" value="1"/>
</dbReference>
<evidence type="ECO:0000256" key="15">
    <source>
        <dbReference type="RuleBase" id="RU364006"/>
    </source>
</evidence>
<evidence type="ECO:0000256" key="2">
    <source>
        <dbReference type="ARBA" id="ARBA00003949"/>
    </source>
</evidence>
<feature type="binding site" evidence="14">
    <location>
        <position position="94"/>
    </location>
    <ligand>
        <name>Zn(2+)</name>
        <dbReference type="ChEBI" id="CHEBI:29105"/>
        <note>catalytic</note>
    </ligand>
</feature>
<evidence type="ECO:0000256" key="14">
    <source>
        <dbReference type="PIRSR" id="PIRSR606262-3"/>
    </source>
</evidence>
<keyword evidence="6 14" id="KW-0479">Metal-binding</keyword>
<dbReference type="GO" id="GO:0055086">
    <property type="term" value="P:nucleobase-containing small molecule metabolic process"/>
    <property type="evidence" value="ECO:0007669"/>
    <property type="project" value="UniProtKB-ARBA"/>
</dbReference>